<dbReference type="WBParaSite" id="TCNE_0001949701-mRNA-1">
    <property type="protein sequence ID" value="TCNE_0001949701-mRNA-1"/>
    <property type="gene ID" value="TCNE_0001949701"/>
</dbReference>
<proteinExistence type="predicted"/>
<protein>
    <submittedName>
        <fullName evidence="4">TSP1_CCN domain-containing protein</fullName>
    </submittedName>
</protein>
<dbReference type="SMART" id="SM00209">
    <property type="entry name" value="TSP1"/>
    <property type="match status" value="1"/>
</dbReference>
<evidence type="ECO:0000256" key="1">
    <source>
        <dbReference type="SAM" id="Phobius"/>
    </source>
</evidence>
<dbReference type="SUPFAM" id="SSF82895">
    <property type="entry name" value="TSP-1 type 1 repeat"/>
    <property type="match status" value="1"/>
</dbReference>
<name>A0A183VFH3_TOXCA</name>
<keyword evidence="3" id="KW-1185">Reference proteome</keyword>
<accession>A0A183VFH3</accession>
<evidence type="ECO:0000313" key="4">
    <source>
        <dbReference type="WBParaSite" id="TCNE_0001949701-mRNA-1"/>
    </source>
</evidence>
<evidence type="ECO:0000313" key="2">
    <source>
        <dbReference type="EMBL" id="VDM50814.1"/>
    </source>
</evidence>
<evidence type="ECO:0000313" key="3">
    <source>
        <dbReference type="Proteomes" id="UP000050794"/>
    </source>
</evidence>
<keyword evidence="1" id="KW-1133">Transmembrane helix</keyword>
<gene>
    <name evidence="2" type="ORF">TCNE_LOCUS19493</name>
</gene>
<dbReference type="InterPro" id="IPR036383">
    <property type="entry name" value="TSP1_rpt_sf"/>
</dbReference>
<keyword evidence="1" id="KW-0472">Membrane</keyword>
<reference evidence="4" key="1">
    <citation type="submission" date="2016-06" db="UniProtKB">
        <authorList>
            <consortium name="WormBaseParasite"/>
        </authorList>
    </citation>
    <scope>IDENTIFICATION</scope>
</reference>
<dbReference type="Gene3D" id="2.20.100.10">
    <property type="entry name" value="Thrombospondin type-1 (TSP1) repeat"/>
    <property type="match status" value="1"/>
</dbReference>
<dbReference type="InterPro" id="IPR000884">
    <property type="entry name" value="TSP1_rpt"/>
</dbReference>
<reference evidence="2 3" key="2">
    <citation type="submission" date="2018-11" db="EMBL/GenBank/DDBJ databases">
        <authorList>
            <consortium name="Pathogen Informatics"/>
        </authorList>
    </citation>
    <scope>NUCLEOTIDE SEQUENCE [LARGE SCALE GENOMIC DNA]</scope>
</reference>
<dbReference type="EMBL" id="UYWY01026995">
    <property type="protein sequence ID" value="VDM50814.1"/>
    <property type="molecule type" value="Genomic_DNA"/>
</dbReference>
<dbReference type="PROSITE" id="PS50092">
    <property type="entry name" value="TSP1"/>
    <property type="match status" value="1"/>
</dbReference>
<dbReference type="Proteomes" id="UP000050794">
    <property type="component" value="Unassembled WGS sequence"/>
</dbReference>
<feature type="transmembrane region" description="Helical" evidence="1">
    <location>
        <begin position="6"/>
        <end position="30"/>
    </location>
</feature>
<keyword evidence="1" id="KW-0812">Transmembrane</keyword>
<sequence length="164" mass="18769">MLTILNFFLTLIALLLFFTVILLFAVVVVMKQQVALSTPKDMPCLFEWGEWSSCSSTCRISQEDATPSMRRRVTRVYHASGKYARCPEGLKVGFEQIAPCNTQLCPQKLSDFGWSECFYYIPHIGRASGCYRIRDLTKSDALIEIDREDLIRNCSIDECPEFMT</sequence>
<dbReference type="AlphaFoldDB" id="A0A183VFH3"/>
<organism evidence="3 4">
    <name type="scientific">Toxocara canis</name>
    <name type="common">Canine roundworm</name>
    <dbReference type="NCBI Taxonomy" id="6265"/>
    <lineage>
        <taxon>Eukaryota</taxon>
        <taxon>Metazoa</taxon>
        <taxon>Ecdysozoa</taxon>
        <taxon>Nematoda</taxon>
        <taxon>Chromadorea</taxon>
        <taxon>Rhabditida</taxon>
        <taxon>Spirurina</taxon>
        <taxon>Ascaridomorpha</taxon>
        <taxon>Ascaridoidea</taxon>
        <taxon>Toxocaridae</taxon>
        <taxon>Toxocara</taxon>
    </lineage>
</organism>